<feature type="transmembrane region" description="Helical" evidence="1">
    <location>
        <begin position="148"/>
        <end position="172"/>
    </location>
</feature>
<keyword evidence="2" id="KW-0732">Signal</keyword>
<keyword evidence="4" id="KW-1185">Reference proteome</keyword>
<evidence type="ECO:0000313" key="4">
    <source>
        <dbReference type="Proteomes" id="UP001317532"/>
    </source>
</evidence>
<accession>A0AAN1XYC1</accession>
<proteinExistence type="predicted"/>
<dbReference type="RefSeq" id="WP_317995230.1">
    <property type="nucleotide sequence ID" value="NZ_AP025523.1"/>
</dbReference>
<dbReference type="AlphaFoldDB" id="A0AAN1XYC1"/>
<feature type="signal peptide" evidence="2">
    <location>
        <begin position="1"/>
        <end position="21"/>
    </location>
</feature>
<evidence type="ECO:0008006" key="5">
    <source>
        <dbReference type="Google" id="ProtNLM"/>
    </source>
</evidence>
<feature type="transmembrane region" description="Helical" evidence="1">
    <location>
        <begin position="207"/>
        <end position="229"/>
    </location>
</feature>
<keyword evidence="1" id="KW-0812">Transmembrane</keyword>
<protein>
    <recommendedName>
        <fullName evidence="5">Polymer-forming cytoskeletal protein</fullName>
    </recommendedName>
</protein>
<feature type="chain" id="PRO_5043033440" description="Polymer-forming cytoskeletal protein" evidence="2">
    <location>
        <begin position="22"/>
        <end position="280"/>
    </location>
</feature>
<organism evidence="3 4">
    <name type="scientific">Vulcanimicrobium alpinum</name>
    <dbReference type="NCBI Taxonomy" id="3016050"/>
    <lineage>
        <taxon>Bacteria</taxon>
        <taxon>Bacillati</taxon>
        <taxon>Vulcanimicrobiota</taxon>
        <taxon>Vulcanimicrobiia</taxon>
        <taxon>Vulcanimicrobiales</taxon>
        <taxon>Vulcanimicrobiaceae</taxon>
        <taxon>Vulcanimicrobium</taxon>
    </lineage>
</organism>
<dbReference type="Proteomes" id="UP001317532">
    <property type="component" value="Chromosome"/>
</dbReference>
<reference evidence="3 4" key="1">
    <citation type="journal article" date="2022" name="ISME Commun">
        <title>Vulcanimicrobium alpinus gen. nov. sp. nov., the first cultivated representative of the candidate phylum 'Eremiobacterota', is a metabolically versatile aerobic anoxygenic phototroph.</title>
        <authorList>
            <person name="Yabe S."/>
            <person name="Muto K."/>
            <person name="Abe K."/>
            <person name="Yokota A."/>
            <person name="Staudigel H."/>
            <person name="Tebo B.M."/>
        </authorList>
    </citation>
    <scope>NUCLEOTIDE SEQUENCE [LARGE SCALE GENOMIC DNA]</scope>
    <source>
        <strain evidence="3 4">WC8-2</strain>
    </source>
</reference>
<evidence type="ECO:0000256" key="2">
    <source>
        <dbReference type="SAM" id="SignalP"/>
    </source>
</evidence>
<evidence type="ECO:0000256" key="1">
    <source>
        <dbReference type="SAM" id="Phobius"/>
    </source>
</evidence>
<feature type="transmembrane region" description="Helical" evidence="1">
    <location>
        <begin position="235"/>
        <end position="257"/>
    </location>
</feature>
<keyword evidence="1" id="KW-1133">Transmembrane helix</keyword>
<name>A0AAN1XYC1_UNVUL</name>
<feature type="transmembrane region" description="Helical" evidence="1">
    <location>
        <begin position="178"/>
        <end position="200"/>
    </location>
</feature>
<gene>
    <name evidence="3" type="ORF">WPS_29280</name>
</gene>
<evidence type="ECO:0000313" key="3">
    <source>
        <dbReference type="EMBL" id="BDE07652.1"/>
    </source>
</evidence>
<dbReference type="KEGG" id="vab:WPS_29280"/>
<dbReference type="EMBL" id="AP025523">
    <property type="protein sequence ID" value="BDE07652.1"/>
    <property type="molecule type" value="Genomic_DNA"/>
</dbReference>
<feature type="transmembrane region" description="Helical" evidence="1">
    <location>
        <begin position="115"/>
        <end position="136"/>
    </location>
</feature>
<sequence length="280" mass="29251">MIRLRLVALFAFFFALAGAFGATPADARGHDGDVTRLFTDYTVEQGETVDGNLNVVFGDATVYGRVRGDCVALFGSCTLAEGGEVDGHNYSVTNDVVRAFVPAGISVIAEQDRRLVGNLASSAVVVLVFLLFPLRMRVALARVERHPALAALAGAVAAVLILPVTILLAISIIGIPLIVLEVAAIFAGLWIGQGAIALVVGRRLAELVMPTTTPSPLVALILGLVVVSAAEIVPIVGWVVTALVWLVGLGAAILTFVRSTELDGAVRRAPIGGPPMQGWR</sequence>
<keyword evidence="1" id="KW-0472">Membrane</keyword>